<name>A0ABU2M6X7_9ACTN</name>
<reference evidence="8" key="1">
    <citation type="submission" date="2023-07" db="EMBL/GenBank/DDBJ databases">
        <title>30 novel species of actinomycetes from the DSMZ collection.</title>
        <authorList>
            <person name="Nouioui I."/>
        </authorList>
    </citation>
    <scope>NUCLEOTIDE SEQUENCE [LARGE SCALE GENOMIC DNA]</scope>
    <source>
        <strain evidence="8">DSM 44743</strain>
    </source>
</reference>
<evidence type="ECO:0000256" key="2">
    <source>
        <dbReference type="ARBA" id="ARBA00022723"/>
    </source>
</evidence>
<dbReference type="RefSeq" id="WP_311511149.1">
    <property type="nucleotide sequence ID" value="NZ_JAVREP010000004.1"/>
</dbReference>
<dbReference type="Proteomes" id="UP001183390">
    <property type="component" value="Unassembled WGS sequence"/>
</dbReference>
<dbReference type="Pfam" id="PF16912">
    <property type="entry name" value="Glu_dehyd_C"/>
    <property type="match status" value="1"/>
</dbReference>
<gene>
    <name evidence="7" type="ORF">RM479_08380</name>
</gene>
<keyword evidence="8" id="KW-1185">Reference proteome</keyword>
<dbReference type="InterPro" id="IPR050129">
    <property type="entry name" value="Zn_alcohol_dh"/>
</dbReference>
<dbReference type="PANTHER" id="PTHR43401">
    <property type="entry name" value="L-THREONINE 3-DEHYDROGENASE"/>
    <property type="match status" value="1"/>
</dbReference>
<dbReference type="InterPro" id="IPR013154">
    <property type="entry name" value="ADH-like_N"/>
</dbReference>
<dbReference type="Gene3D" id="3.40.50.720">
    <property type="entry name" value="NAD(P)-binding Rossmann-like Domain"/>
    <property type="match status" value="1"/>
</dbReference>
<keyword evidence="3" id="KW-0862">Zinc</keyword>
<comment type="cofactor">
    <cofactor evidence="1">
        <name>Zn(2+)</name>
        <dbReference type="ChEBI" id="CHEBI:29105"/>
    </cofactor>
</comment>
<evidence type="ECO:0000256" key="3">
    <source>
        <dbReference type="ARBA" id="ARBA00022833"/>
    </source>
</evidence>
<evidence type="ECO:0000313" key="7">
    <source>
        <dbReference type="EMBL" id="MDT0328427.1"/>
    </source>
</evidence>
<evidence type="ECO:0000256" key="4">
    <source>
        <dbReference type="ARBA" id="ARBA00023002"/>
    </source>
</evidence>
<protein>
    <submittedName>
        <fullName evidence="7">Glucose 1-dehydrogenase</fullName>
    </submittedName>
</protein>
<dbReference type="InterPro" id="IPR031640">
    <property type="entry name" value="Glu_dehyd_C"/>
</dbReference>
<organism evidence="7 8">
    <name type="scientific">Nocardiopsis lambiniae</name>
    <dbReference type="NCBI Taxonomy" id="3075539"/>
    <lineage>
        <taxon>Bacteria</taxon>
        <taxon>Bacillati</taxon>
        <taxon>Actinomycetota</taxon>
        <taxon>Actinomycetes</taxon>
        <taxon>Streptosporangiales</taxon>
        <taxon>Nocardiopsidaceae</taxon>
        <taxon>Nocardiopsis</taxon>
    </lineage>
</organism>
<feature type="domain" description="Glucose dehydrogenase C-terminal" evidence="6">
    <location>
        <begin position="145"/>
        <end position="348"/>
    </location>
</feature>
<dbReference type="SUPFAM" id="SSF50129">
    <property type="entry name" value="GroES-like"/>
    <property type="match status" value="1"/>
</dbReference>
<accession>A0ABU2M6X7</accession>
<dbReference type="InterPro" id="IPR036291">
    <property type="entry name" value="NAD(P)-bd_dom_sf"/>
</dbReference>
<feature type="domain" description="Alcohol dehydrogenase-like N-terminal" evidence="5">
    <location>
        <begin position="25"/>
        <end position="137"/>
    </location>
</feature>
<keyword evidence="4" id="KW-0560">Oxidoreductase</keyword>
<dbReference type="PANTHER" id="PTHR43401:SF2">
    <property type="entry name" value="L-THREONINE 3-DEHYDROGENASE"/>
    <property type="match status" value="1"/>
</dbReference>
<comment type="caution">
    <text evidence="7">The sequence shown here is derived from an EMBL/GenBank/DDBJ whole genome shotgun (WGS) entry which is preliminary data.</text>
</comment>
<dbReference type="Gene3D" id="3.90.180.10">
    <property type="entry name" value="Medium-chain alcohol dehydrogenases, catalytic domain"/>
    <property type="match status" value="1"/>
</dbReference>
<dbReference type="EMBL" id="JAVREP010000004">
    <property type="protein sequence ID" value="MDT0328427.1"/>
    <property type="molecule type" value="Genomic_DNA"/>
</dbReference>
<evidence type="ECO:0000256" key="1">
    <source>
        <dbReference type="ARBA" id="ARBA00001947"/>
    </source>
</evidence>
<sequence length="348" mass="36813">MKALTVAPMRIGSVRVEEIDPPVPGENELLVDGVALGVCGTDREIVDGEYGAAPPGHDRLVLGHESLGRVRQAPPGSGFSPGDLVVGIVRRPDPSPCGPCGHGEFDMCRNGGFTERGIKELHGYGAEQWTVEPGYAVRLDPALERVGVLMEPTTIVAKAWEQIERIGRRAWFEPRTVLVTGAGPIGLLAALLGVRRGLDVHVLDRVDTGAKPGLVTALGATYHTGSIADLAREVPLDIIVETTGASDVILDAMVHNAAVGIVCFVGLGGGGRVELDADVMGRRLVLENDVLFGSVNANRRHYEQAALALSGTDPSWLERMITRRVPLADAAGVFTAPSGEEVKVVIDL</sequence>
<evidence type="ECO:0000259" key="5">
    <source>
        <dbReference type="Pfam" id="PF08240"/>
    </source>
</evidence>
<dbReference type="InterPro" id="IPR011032">
    <property type="entry name" value="GroES-like_sf"/>
</dbReference>
<dbReference type="CDD" id="cd08230">
    <property type="entry name" value="glucose_DH"/>
    <property type="match status" value="1"/>
</dbReference>
<evidence type="ECO:0000259" key="6">
    <source>
        <dbReference type="Pfam" id="PF16912"/>
    </source>
</evidence>
<dbReference type="SUPFAM" id="SSF51735">
    <property type="entry name" value="NAD(P)-binding Rossmann-fold domains"/>
    <property type="match status" value="1"/>
</dbReference>
<keyword evidence="2" id="KW-0479">Metal-binding</keyword>
<evidence type="ECO:0000313" key="8">
    <source>
        <dbReference type="Proteomes" id="UP001183390"/>
    </source>
</evidence>
<proteinExistence type="predicted"/>
<dbReference type="Pfam" id="PF08240">
    <property type="entry name" value="ADH_N"/>
    <property type="match status" value="1"/>
</dbReference>